<name>A0A345XM47_9ACTN</name>
<dbReference type="EMBL" id="CP031320">
    <property type="protein sequence ID" value="AXK32713.1"/>
    <property type="molecule type" value="Genomic_DNA"/>
</dbReference>
<dbReference type="Proteomes" id="UP000254425">
    <property type="component" value="Chromosome"/>
</dbReference>
<feature type="compositionally biased region" description="Low complexity" evidence="1">
    <location>
        <begin position="220"/>
        <end position="237"/>
    </location>
</feature>
<feature type="signal peptide" evidence="2">
    <location>
        <begin position="1"/>
        <end position="33"/>
    </location>
</feature>
<reference evidence="3 4" key="1">
    <citation type="submission" date="2018-07" db="EMBL/GenBank/DDBJ databases">
        <title>Draft genome of the type strain Streptomyces armeniacus ATCC 15676.</title>
        <authorList>
            <person name="Labana P."/>
            <person name="Gosse J.T."/>
            <person name="Boddy C.N."/>
        </authorList>
    </citation>
    <scope>NUCLEOTIDE SEQUENCE [LARGE SCALE GENOMIC DNA]</scope>
    <source>
        <strain evidence="3 4">ATCC 15676</strain>
    </source>
</reference>
<evidence type="ECO:0000313" key="4">
    <source>
        <dbReference type="Proteomes" id="UP000254425"/>
    </source>
</evidence>
<dbReference type="KEGG" id="sarm:DVA86_08680"/>
<accession>A0A345XM47</accession>
<organism evidence="3 4">
    <name type="scientific">Streptomyces armeniacus</name>
    <dbReference type="NCBI Taxonomy" id="83291"/>
    <lineage>
        <taxon>Bacteria</taxon>
        <taxon>Bacillati</taxon>
        <taxon>Actinomycetota</taxon>
        <taxon>Actinomycetes</taxon>
        <taxon>Kitasatosporales</taxon>
        <taxon>Streptomycetaceae</taxon>
        <taxon>Streptomyces</taxon>
    </lineage>
</organism>
<feature type="region of interest" description="Disordered" evidence="1">
    <location>
        <begin position="35"/>
        <end position="68"/>
    </location>
</feature>
<dbReference type="Gene3D" id="2.60.40.650">
    <property type="match status" value="1"/>
</dbReference>
<feature type="compositionally biased region" description="Low complexity" evidence="1">
    <location>
        <begin position="503"/>
        <end position="516"/>
    </location>
</feature>
<dbReference type="AlphaFoldDB" id="A0A345XM47"/>
<keyword evidence="4" id="KW-1185">Reference proteome</keyword>
<evidence type="ECO:0000313" key="3">
    <source>
        <dbReference type="EMBL" id="AXK32713.1"/>
    </source>
</evidence>
<evidence type="ECO:0000256" key="2">
    <source>
        <dbReference type="SAM" id="SignalP"/>
    </source>
</evidence>
<feature type="region of interest" description="Disordered" evidence="1">
    <location>
        <begin position="499"/>
        <end position="518"/>
    </location>
</feature>
<protein>
    <submittedName>
        <fullName evidence="3">Uncharacterized protein</fullName>
    </submittedName>
</protein>
<keyword evidence="2" id="KW-0732">Signal</keyword>
<feature type="region of interest" description="Disordered" evidence="1">
    <location>
        <begin position="85"/>
        <end position="108"/>
    </location>
</feature>
<dbReference type="RefSeq" id="WP_208877105.1">
    <property type="nucleotide sequence ID" value="NZ_CP031320.1"/>
</dbReference>
<feature type="chain" id="PRO_5016972304" evidence="2">
    <location>
        <begin position="34"/>
        <end position="769"/>
    </location>
</feature>
<feature type="compositionally biased region" description="Basic and acidic residues" evidence="1">
    <location>
        <begin position="95"/>
        <end position="108"/>
    </location>
</feature>
<evidence type="ECO:0000256" key="1">
    <source>
        <dbReference type="SAM" id="MobiDB-lite"/>
    </source>
</evidence>
<dbReference type="InterPro" id="IPR014756">
    <property type="entry name" value="Ig_E-set"/>
</dbReference>
<sequence length="769" mass="79180">MWQPPPTARTARPAAALGVAALALALALGTAPAATPGAAAAAPPTPAPADAGERAAADPTARTASTAARTVTLVTGDRVTLLGDGDRPGVAFDPRAGDRTGERADGDGRFVTRYEDGDAYVIPADALPYLGRALDPALFNVSALVRAGLTTTPIRAEGGSAPRPGPAFGAALAKQAAADAAHGGTGGGTLFGGVTSVGLDAPADSRTDAARSGPRTADSRTPGPRTAAAPRAADPLARVTVTGADGAPVPSGTLSLVNVDDSTVFRNTDLPVENGVAEANVPPGHYTAFGVFQEYDDAGGSVAARLASVDFTVPEGDGGTDAAIDLAQADRRVAVKTPREAHTSEIVLNYRRDDAKGAAALVTSFGAARPDYPLYVQPTGAPGTGGLHFNVQYHGEAPASAPEPYGYDLKFDNAEGIAEDQEYEATDDQIATLELRYHSDKPGRTEGSARLLHLPYEDSAGGVYHDVSAPAERTEYVGGSPGLTYTDALKVDTNRYASEPRTVRPGTTTPVDWLRGPLPPGLKRPAPDAAADADWVCTSCRRGDDLSVLLSEITDSDGHYSWLADDVRSSHLVLTSGDTVLEDRQNVLGTLLTVPEGEAPYKLVYDQTRTGTSTRQSLVTHTEWTFDSGRPAKGTVPESWRCYRADGEVDTAEGCAALPLITAAYEAGAAPDGTVPVGGNTLDVTFGHAPGTADPPAVTGATVEVSFDAGDSWTEATTTARGDGRYHAEWQTPAPAAGKDVALRVSATDASGATLHQTVEAAFTVTATD</sequence>
<dbReference type="SUPFAM" id="SSF81296">
    <property type="entry name" value="E set domains"/>
    <property type="match status" value="1"/>
</dbReference>
<feature type="region of interest" description="Disordered" evidence="1">
    <location>
        <begin position="202"/>
        <end position="237"/>
    </location>
</feature>
<feature type="compositionally biased region" description="Low complexity" evidence="1">
    <location>
        <begin position="57"/>
        <end position="68"/>
    </location>
</feature>
<gene>
    <name evidence="3" type="ORF">DVA86_08680</name>
</gene>
<proteinExistence type="predicted"/>